<dbReference type="EnsemblPlants" id="Kaladp0096s0080.1.v1.1">
    <property type="protein sequence ID" value="Kaladp0096s0080.1.v1.1.CDS.1"/>
    <property type="gene ID" value="Kaladp0096s0080.v1.1"/>
</dbReference>
<evidence type="ECO:0000256" key="8">
    <source>
        <dbReference type="ARBA" id="ARBA00022490"/>
    </source>
</evidence>
<dbReference type="GO" id="GO:0005634">
    <property type="term" value="C:nucleus"/>
    <property type="evidence" value="ECO:0007669"/>
    <property type="project" value="UniProtKB-SubCell"/>
</dbReference>
<evidence type="ECO:0000256" key="13">
    <source>
        <dbReference type="ARBA" id="ARBA00022884"/>
    </source>
</evidence>
<dbReference type="Gramene" id="Kaladp0096s0080.1.v1.1">
    <property type="protein sequence ID" value="Kaladp0096s0080.1.v1.1.CDS.1"/>
    <property type="gene ID" value="Kaladp0096s0080.v1.1"/>
</dbReference>
<dbReference type="InterPro" id="IPR039637">
    <property type="entry name" value="CNOT7/CNOT8/Pop2"/>
</dbReference>
<dbReference type="InterPro" id="IPR036397">
    <property type="entry name" value="RNaseH_sf"/>
</dbReference>
<comment type="catalytic activity">
    <reaction evidence="1">
        <text>Exonucleolytic cleavage of poly(A) to 5'-AMP.</text>
        <dbReference type="EC" id="3.1.13.4"/>
    </reaction>
</comment>
<evidence type="ECO:0000256" key="7">
    <source>
        <dbReference type="ARBA" id="ARBA00012161"/>
    </source>
</evidence>
<dbReference type="OMA" id="QKRHYDM"/>
<sequence length="340" mass="38849">MDARRHSHSHSHSPPHHKAMISFYYQGSHAPPGGRFLCADSEYLYPALYIPNSDFPNGRQHIQIRRVGRLNFAAEAQVIRHLVRNTEFNVISMDMEYPGTVYTSSDYKDRHPAAQYRLMKANVDELGLIQVGITLCDKSGNLATLDSTGGQVAVVWEFAIRDFDIDKQRYNEKSIRFLVRLGLNLRFHREEGIHSHEFAQMLIDTGLVMNHGKEVRWITHCGAYDFGYLIKALTKKALPEKLQDFMKLVYFYFGRQVYDTKFMMMFCNDPCNKNNVRKLSGPLVNVAAKLGMRRILGIGHPAGTGCFLTYQVFHELMRLYSTESAIGMTSAGNIHLLANY</sequence>
<dbReference type="GO" id="GO:0030014">
    <property type="term" value="C:CCR4-NOT complex"/>
    <property type="evidence" value="ECO:0007669"/>
    <property type="project" value="InterPro"/>
</dbReference>
<dbReference type="EC" id="3.1.13.4" evidence="7"/>
<evidence type="ECO:0000256" key="16">
    <source>
        <dbReference type="ARBA" id="ARBA00023242"/>
    </source>
</evidence>
<evidence type="ECO:0000313" key="19">
    <source>
        <dbReference type="Proteomes" id="UP000594263"/>
    </source>
</evidence>
<proteinExistence type="inferred from homology"/>
<keyword evidence="11" id="KW-0378">Hydrolase</keyword>
<keyword evidence="16" id="KW-0539">Nucleus</keyword>
<dbReference type="Proteomes" id="UP000594263">
    <property type="component" value="Unplaced"/>
</dbReference>
<comment type="cofactor">
    <cofactor evidence="2">
        <name>a divalent metal cation</name>
        <dbReference type="ChEBI" id="CHEBI:60240"/>
    </cofactor>
</comment>
<protein>
    <recommendedName>
        <fullName evidence="7">poly(A)-specific ribonuclease</fullName>
        <ecNumber evidence="7">3.1.13.4</ecNumber>
    </recommendedName>
</protein>
<comment type="subunit">
    <text evidence="6">Component of the CCR4-NOT complex, at least composed of CRR4 and CAF1 proteins.</text>
</comment>
<comment type="similarity">
    <text evidence="5">Belongs to the CAF1 family.</text>
</comment>
<evidence type="ECO:0000256" key="15">
    <source>
        <dbReference type="ARBA" id="ARBA00023163"/>
    </source>
</evidence>
<dbReference type="InterPro" id="IPR012337">
    <property type="entry name" value="RNaseH-like_sf"/>
</dbReference>
<evidence type="ECO:0000256" key="12">
    <source>
        <dbReference type="ARBA" id="ARBA00022839"/>
    </source>
</evidence>
<evidence type="ECO:0000256" key="17">
    <source>
        <dbReference type="ARBA" id="ARBA00025148"/>
    </source>
</evidence>
<evidence type="ECO:0000256" key="5">
    <source>
        <dbReference type="ARBA" id="ARBA00008372"/>
    </source>
</evidence>
<evidence type="ECO:0000256" key="14">
    <source>
        <dbReference type="ARBA" id="ARBA00023015"/>
    </source>
</evidence>
<reference evidence="18" key="1">
    <citation type="submission" date="2021-01" db="UniProtKB">
        <authorList>
            <consortium name="EnsemblPlants"/>
        </authorList>
    </citation>
    <scope>IDENTIFICATION</scope>
</reference>
<evidence type="ECO:0000256" key="9">
    <source>
        <dbReference type="ARBA" id="ARBA00022722"/>
    </source>
</evidence>
<keyword evidence="13" id="KW-0694">RNA-binding</keyword>
<accession>A0A7N0V3B1</accession>
<dbReference type="Gene3D" id="3.30.420.10">
    <property type="entry name" value="Ribonuclease H-like superfamily/Ribonuclease H"/>
    <property type="match status" value="1"/>
</dbReference>
<keyword evidence="10" id="KW-0479">Metal-binding</keyword>
<dbReference type="SUPFAM" id="SSF53098">
    <property type="entry name" value="Ribonuclease H-like"/>
    <property type="match status" value="1"/>
</dbReference>
<dbReference type="GO" id="GO:0046872">
    <property type="term" value="F:metal ion binding"/>
    <property type="evidence" value="ECO:0007669"/>
    <property type="project" value="UniProtKB-KW"/>
</dbReference>
<comment type="subcellular location">
    <subcellularLocation>
        <location evidence="4">Cytoplasm</location>
    </subcellularLocation>
    <subcellularLocation>
        <location evidence="3">Nucleus</location>
    </subcellularLocation>
</comment>
<dbReference type="InterPro" id="IPR006941">
    <property type="entry name" value="RNase_CAF1"/>
</dbReference>
<evidence type="ECO:0000313" key="18">
    <source>
        <dbReference type="EnsemblPlants" id="Kaladp0096s0080.1.v1.1.CDS.1"/>
    </source>
</evidence>
<comment type="function">
    <text evidence="17">Ubiquitous transcription factor required for a diverse set of processes. It is a component of the CCR4 complex involved in the control of gene expression.</text>
</comment>
<keyword evidence="9" id="KW-0540">Nuclease</keyword>
<dbReference type="PANTHER" id="PTHR10797">
    <property type="entry name" value="CCR4-NOT TRANSCRIPTION COMPLEX SUBUNIT"/>
    <property type="match status" value="1"/>
</dbReference>
<dbReference type="GO" id="GO:0003723">
    <property type="term" value="F:RNA binding"/>
    <property type="evidence" value="ECO:0007669"/>
    <property type="project" value="UniProtKB-KW"/>
</dbReference>
<organism evidence="18 19">
    <name type="scientific">Kalanchoe fedtschenkoi</name>
    <name type="common">Lavender scallops</name>
    <name type="synonym">South American air plant</name>
    <dbReference type="NCBI Taxonomy" id="63787"/>
    <lineage>
        <taxon>Eukaryota</taxon>
        <taxon>Viridiplantae</taxon>
        <taxon>Streptophyta</taxon>
        <taxon>Embryophyta</taxon>
        <taxon>Tracheophyta</taxon>
        <taxon>Spermatophyta</taxon>
        <taxon>Magnoliopsida</taxon>
        <taxon>eudicotyledons</taxon>
        <taxon>Gunneridae</taxon>
        <taxon>Pentapetalae</taxon>
        <taxon>Saxifragales</taxon>
        <taxon>Crassulaceae</taxon>
        <taxon>Kalanchoe</taxon>
    </lineage>
</organism>
<dbReference type="AlphaFoldDB" id="A0A7N0V3B1"/>
<evidence type="ECO:0000256" key="6">
    <source>
        <dbReference type="ARBA" id="ARBA00011757"/>
    </source>
</evidence>
<keyword evidence="14" id="KW-0805">Transcription regulation</keyword>
<keyword evidence="12" id="KW-0269">Exonuclease</keyword>
<keyword evidence="15" id="KW-0804">Transcription</keyword>
<dbReference type="GO" id="GO:0005737">
    <property type="term" value="C:cytoplasm"/>
    <property type="evidence" value="ECO:0007669"/>
    <property type="project" value="UniProtKB-SubCell"/>
</dbReference>
<dbReference type="Pfam" id="PF04857">
    <property type="entry name" value="CAF1"/>
    <property type="match status" value="2"/>
</dbReference>
<evidence type="ECO:0000256" key="1">
    <source>
        <dbReference type="ARBA" id="ARBA00001663"/>
    </source>
</evidence>
<evidence type="ECO:0000256" key="4">
    <source>
        <dbReference type="ARBA" id="ARBA00004496"/>
    </source>
</evidence>
<evidence type="ECO:0000256" key="11">
    <source>
        <dbReference type="ARBA" id="ARBA00022801"/>
    </source>
</evidence>
<keyword evidence="8" id="KW-0963">Cytoplasm</keyword>
<dbReference type="GO" id="GO:0004535">
    <property type="term" value="F:poly(A)-specific ribonuclease activity"/>
    <property type="evidence" value="ECO:0007669"/>
    <property type="project" value="UniProtKB-EC"/>
</dbReference>
<evidence type="ECO:0000256" key="10">
    <source>
        <dbReference type="ARBA" id="ARBA00022723"/>
    </source>
</evidence>
<evidence type="ECO:0000256" key="2">
    <source>
        <dbReference type="ARBA" id="ARBA00001968"/>
    </source>
</evidence>
<name>A0A7N0V3B1_KALFE</name>
<evidence type="ECO:0000256" key="3">
    <source>
        <dbReference type="ARBA" id="ARBA00004123"/>
    </source>
</evidence>
<keyword evidence="19" id="KW-1185">Reference proteome</keyword>